<sequence length="528" mass="58031">MQPARSAAKLFGVSAPLLPHESARLAALGRYGILDTPPEEAFDRVTRLAARVLNVPVALVNFVDRERQWSKACYGASPGEAPRKDAFCTWTVFGEDVLVVPNARQDGRFAQLESVQRGEIAFYAGAPLITPEGHVIGTLCVLDRQPRSFGPGDEETLRMLAALVMDELELRLRTQELVRARDHAQTLRDLAELMNEPLAPRDMSRRALALLHGRMALDWSGLLHLRRSGPSVISDRMGEGGAAFGLRLRRRLNLQADPLWAALAVRDRLFLDGAPAMRNKFPHLAPDELGSVAWTHLHVGGQGQEQEGPYVLLLARLRCPAPWTPEDRALLDAAARSVGIALERTRHVQALERAALTDALTGLGNRRALDTALDEADRRHRQTGLGYALGIVDLDGMKRVNDERGHEAGDTLLREFAGQLAAVPGLGAYRLGGDEYALLQRQTLPADDWAATARQELRRVVADAEQHVQAQGYPAGASLGVAVVPEDAPDATAALRIADGWMYIRKRQRRPERNAPVRVQEQEPEASR</sequence>
<dbReference type="Gene3D" id="3.30.450.40">
    <property type="match status" value="2"/>
</dbReference>
<dbReference type="SMART" id="SM00267">
    <property type="entry name" value="GGDEF"/>
    <property type="match status" value="1"/>
</dbReference>
<dbReference type="Pfam" id="PF00990">
    <property type="entry name" value="GGDEF"/>
    <property type="match status" value="1"/>
</dbReference>
<dbReference type="InterPro" id="IPR003018">
    <property type="entry name" value="GAF"/>
</dbReference>
<dbReference type="InterPro" id="IPR029016">
    <property type="entry name" value="GAF-like_dom_sf"/>
</dbReference>
<dbReference type="STRING" id="695939.SAMN00790413_02715"/>
<proteinExistence type="predicted"/>
<dbReference type="NCBIfam" id="TIGR00254">
    <property type="entry name" value="GGDEF"/>
    <property type="match status" value="1"/>
</dbReference>
<feature type="domain" description="GGDEF" evidence="1">
    <location>
        <begin position="385"/>
        <end position="521"/>
    </location>
</feature>
<dbReference type="Gene3D" id="3.30.70.270">
    <property type="match status" value="1"/>
</dbReference>
<dbReference type="AlphaFoldDB" id="A0A1W1VPE1"/>
<dbReference type="PANTHER" id="PTHR43102:SF2">
    <property type="entry name" value="GAF DOMAIN-CONTAINING PROTEIN"/>
    <property type="match status" value="1"/>
</dbReference>
<dbReference type="SUPFAM" id="SSF55073">
    <property type="entry name" value="Nucleotide cyclase"/>
    <property type="match status" value="1"/>
</dbReference>
<dbReference type="SMART" id="SM00065">
    <property type="entry name" value="GAF"/>
    <property type="match status" value="1"/>
</dbReference>
<evidence type="ECO:0000313" key="3">
    <source>
        <dbReference type="Proteomes" id="UP000192582"/>
    </source>
</evidence>
<dbReference type="InterPro" id="IPR000160">
    <property type="entry name" value="GGDEF_dom"/>
</dbReference>
<dbReference type="PANTHER" id="PTHR43102">
    <property type="entry name" value="SLR1143 PROTEIN"/>
    <property type="match status" value="1"/>
</dbReference>
<organism evidence="2 3">
    <name type="scientific">Deinococcus hopiensis KR-140</name>
    <dbReference type="NCBI Taxonomy" id="695939"/>
    <lineage>
        <taxon>Bacteria</taxon>
        <taxon>Thermotogati</taxon>
        <taxon>Deinococcota</taxon>
        <taxon>Deinococci</taxon>
        <taxon>Deinococcales</taxon>
        <taxon>Deinococcaceae</taxon>
        <taxon>Deinococcus</taxon>
    </lineage>
</organism>
<accession>A0A1W1VPE1</accession>
<dbReference type="SUPFAM" id="SSF55781">
    <property type="entry name" value="GAF domain-like"/>
    <property type="match status" value="2"/>
</dbReference>
<dbReference type="InterPro" id="IPR029787">
    <property type="entry name" value="Nucleotide_cyclase"/>
</dbReference>
<gene>
    <name evidence="2" type="ORF">SAMN00790413_02715</name>
</gene>
<protein>
    <submittedName>
        <fullName evidence="2">Diguanylate cyclase (GGDEF) domain-containing protein</fullName>
    </submittedName>
</protein>
<evidence type="ECO:0000313" key="2">
    <source>
        <dbReference type="EMBL" id="SMB95143.1"/>
    </source>
</evidence>
<reference evidence="2 3" key="1">
    <citation type="submission" date="2017-04" db="EMBL/GenBank/DDBJ databases">
        <authorList>
            <person name="Afonso C.L."/>
            <person name="Miller P.J."/>
            <person name="Scott M.A."/>
            <person name="Spackman E."/>
            <person name="Goraichik I."/>
            <person name="Dimitrov K.M."/>
            <person name="Suarez D.L."/>
            <person name="Swayne D.E."/>
        </authorList>
    </citation>
    <scope>NUCLEOTIDE SEQUENCE [LARGE SCALE GENOMIC DNA]</scope>
    <source>
        <strain evidence="2 3">KR-140</strain>
    </source>
</reference>
<name>A0A1W1VPE1_9DEIO</name>
<dbReference type="InterPro" id="IPR043128">
    <property type="entry name" value="Rev_trsase/Diguanyl_cyclase"/>
</dbReference>
<evidence type="ECO:0000259" key="1">
    <source>
        <dbReference type="PROSITE" id="PS50887"/>
    </source>
</evidence>
<dbReference type="PROSITE" id="PS50887">
    <property type="entry name" value="GGDEF"/>
    <property type="match status" value="1"/>
</dbReference>
<dbReference type="OrthoDB" id="9812358at2"/>
<keyword evidence="3" id="KW-1185">Reference proteome</keyword>
<dbReference type="CDD" id="cd01949">
    <property type="entry name" value="GGDEF"/>
    <property type="match status" value="1"/>
</dbReference>
<dbReference type="Proteomes" id="UP000192582">
    <property type="component" value="Unassembled WGS sequence"/>
</dbReference>
<dbReference type="Pfam" id="PF01590">
    <property type="entry name" value="GAF"/>
    <property type="match status" value="1"/>
</dbReference>
<dbReference type="EMBL" id="FWWU01000009">
    <property type="protein sequence ID" value="SMB95143.1"/>
    <property type="molecule type" value="Genomic_DNA"/>
</dbReference>